<proteinExistence type="inferred from homology"/>
<dbReference type="PANTHER" id="PTHR14152">
    <property type="entry name" value="SQUAMOUS CELL CARCINOMA ANTIGEN RECOGNISED BY CYTOTOXIC T LYMPHOCYTES"/>
    <property type="match status" value="1"/>
</dbReference>
<reference evidence="5 6" key="1">
    <citation type="submission" date="2018-11" db="EMBL/GenBank/DDBJ databases">
        <authorList>
            <consortium name="Pathogen Informatics"/>
        </authorList>
    </citation>
    <scope>NUCLEOTIDE SEQUENCE [LARGE SCALE GENOMIC DNA]</scope>
</reference>
<evidence type="ECO:0000256" key="3">
    <source>
        <dbReference type="ARBA" id="ARBA00023242"/>
    </source>
</evidence>
<feature type="coiled-coil region" evidence="4">
    <location>
        <begin position="53"/>
        <end position="82"/>
    </location>
</feature>
<protein>
    <submittedName>
        <fullName evidence="5">Uncharacterized protein</fullName>
    </submittedName>
</protein>
<gene>
    <name evidence="5" type="ORF">SVUK_LOCUS9229</name>
</gene>
<accession>A0A3P7IME3</accession>
<dbReference type="EMBL" id="UYYB01034874">
    <property type="protein sequence ID" value="VDM74231.1"/>
    <property type="molecule type" value="Genomic_DNA"/>
</dbReference>
<comment type="similarity">
    <text evidence="2">Belongs to the SNU66/SART1 family.</text>
</comment>
<keyword evidence="3" id="KW-0539">Nucleus</keyword>
<evidence type="ECO:0000313" key="5">
    <source>
        <dbReference type="EMBL" id="VDM74231.1"/>
    </source>
</evidence>
<evidence type="ECO:0000256" key="4">
    <source>
        <dbReference type="SAM" id="Coils"/>
    </source>
</evidence>
<comment type="subcellular location">
    <subcellularLocation>
        <location evidence="1">Nucleus</location>
    </subcellularLocation>
</comment>
<sequence length="140" mass="15758">MFIFGSSISALKKRSKFDVSIFLGYCIAKKKRHVYERVLSEKGLAESDSDEDAAEWVAKLKKQEEEKKRAEERAKLLDEMDEEFGVNSIIADEEAKRAKKKLRQDAKRNIRSSGTGGLVVGHAKEAFAGVSDHILVLEDK</sequence>
<dbReference type="InterPro" id="IPR005011">
    <property type="entry name" value="SNU66/SART1"/>
</dbReference>
<dbReference type="Proteomes" id="UP000270094">
    <property type="component" value="Unassembled WGS sequence"/>
</dbReference>
<evidence type="ECO:0000313" key="6">
    <source>
        <dbReference type="Proteomes" id="UP000270094"/>
    </source>
</evidence>
<name>A0A3P7IME3_STRVU</name>
<organism evidence="5 6">
    <name type="scientific">Strongylus vulgaris</name>
    <name type="common">Blood worm</name>
    <dbReference type="NCBI Taxonomy" id="40348"/>
    <lineage>
        <taxon>Eukaryota</taxon>
        <taxon>Metazoa</taxon>
        <taxon>Ecdysozoa</taxon>
        <taxon>Nematoda</taxon>
        <taxon>Chromadorea</taxon>
        <taxon>Rhabditida</taxon>
        <taxon>Rhabditina</taxon>
        <taxon>Rhabditomorpha</taxon>
        <taxon>Strongyloidea</taxon>
        <taxon>Strongylidae</taxon>
        <taxon>Strongylus</taxon>
    </lineage>
</organism>
<keyword evidence="4" id="KW-0175">Coiled coil</keyword>
<dbReference type="Pfam" id="PF03343">
    <property type="entry name" value="SART-1"/>
    <property type="match status" value="1"/>
</dbReference>
<evidence type="ECO:0000256" key="1">
    <source>
        <dbReference type="ARBA" id="ARBA00004123"/>
    </source>
</evidence>
<dbReference type="GO" id="GO:0046540">
    <property type="term" value="C:U4/U6 x U5 tri-snRNP complex"/>
    <property type="evidence" value="ECO:0007669"/>
    <property type="project" value="TreeGrafter"/>
</dbReference>
<dbReference type="GO" id="GO:0000481">
    <property type="term" value="P:maturation of 5S rRNA"/>
    <property type="evidence" value="ECO:0007669"/>
    <property type="project" value="TreeGrafter"/>
</dbReference>
<keyword evidence="6" id="KW-1185">Reference proteome</keyword>
<evidence type="ECO:0000256" key="2">
    <source>
        <dbReference type="ARBA" id="ARBA00006076"/>
    </source>
</evidence>
<feature type="non-terminal residue" evidence="5">
    <location>
        <position position="140"/>
    </location>
</feature>
<dbReference type="OrthoDB" id="5583at2759"/>
<dbReference type="GO" id="GO:0045292">
    <property type="term" value="P:mRNA cis splicing, via spliceosome"/>
    <property type="evidence" value="ECO:0007669"/>
    <property type="project" value="TreeGrafter"/>
</dbReference>
<dbReference type="PANTHER" id="PTHR14152:SF5">
    <property type="entry name" value="U4_U6.U5 TRI-SNRNP-ASSOCIATED PROTEIN 1"/>
    <property type="match status" value="1"/>
</dbReference>
<dbReference type="AlphaFoldDB" id="A0A3P7IME3"/>